<dbReference type="EnsemblProtists" id="EOD12994">
    <property type="protein sequence ID" value="EOD12994"/>
    <property type="gene ID" value="EMIHUDRAFT_459620"/>
</dbReference>
<reference evidence="1" key="2">
    <citation type="submission" date="2024-10" db="UniProtKB">
        <authorList>
            <consortium name="EnsemblProtists"/>
        </authorList>
    </citation>
    <scope>IDENTIFICATION</scope>
</reference>
<accession>A0A0D3IP09</accession>
<reference evidence="2" key="1">
    <citation type="journal article" date="2013" name="Nature">
        <title>Pan genome of the phytoplankton Emiliania underpins its global distribution.</title>
        <authorList>
            <person name="Read B.A."/>
            <person name="Kegel J."/>
            <person name="Klute M.J."/>
            <person name="Kuo A."/>
            <person name="Lefebvre S.C."/>
            <person name="Maumus F."/>
            <person name="Mayer C."/>
            <person name="Miller J."/>
            <person name="Monier A."/>
            <person name="Salamov A."/>
            <person name="Young J."/>
            <person name="Aguilar M."/>
            <person name="Claverie J.M."/>
            <person name="Frickenhaus S."/>
            <person name="Gonzalez K."/>
            <person name="Herman E.K."/>
            <person name="Lin Y.C."/>
            <person name="Napier J."/>
            <person name="Ogata H."/>
            <person name="Sarno A.F."/>
            <person name="Shmutz J."/>
            <person name="Schroeder D."/>
            <person name="de Vargas C."/>
            <person name="Verret F."/>
            <person name="von Dassow P."/>
            <person name="Valentin K."/>
            <person name="Van de Peer Y."/>
            <person name="Wheeler G."/>
            <person name="Dacks J.B."/>
            <person name="Delwiche C.F."/>
            <person name="Dyhrman S.T."/>
            <person name="Glockner G."/>
            <person name="John U."/>
            <person name="Richards T."/>
            <person name="Worden A.Z."/>
            <person name="Zhang X."/>
            <person name="Grigoriev I.V."/>
            <person name="Allen A.E."/>
            <person name="Bidle K."/>
            <person name="Borodovsky M."/>
            <person name="Bowler C."/>
            <person name="Brownlee C."/>
            <person name="Cock J.M."/>
            <person name="Elias M."/>
            <person name="Gladyshev V.N."/>
            <person name="Groth M."/>
            <person name="Guda C."/>
            <person name="Hadaegh A."/>
            <person name="Iglesias-Rodriguez M.D."/>
            <person name="Jenkins J."/>
            <person name="Jones B.M."/>
            <person name="Lawson T."/>
            <person name="Leese F."/>
            <person name="Lindquist E."/>
            <person name="Lobanov A."/>
            <person name="Lomsadze A."/>
            <person name="Malik S.B."/>
            <person name="Marsh M.E."/>
            <person name="Mackinder L."/>
            <person name="Mock T."/>
            <person name="Mueller-Roeber B."/>
            <person name="Pagarete A."/>
            <person name="Parker M."/>
            <person name="Probert I."/>
            <person name="Quesneville H."/>
            <person name="Raines C."/>
            <person name="Rensing S.A."/>
            <person name="Riano-Pachon D.M."/>
            <person name="Richier S."/>
            <person name="Rokitta S."/>
            <person name="Shiraiwa Y."/>
            <person name="Soanes D.M."/>
            <person name="van der Giezen M."/>
            <person name="Wahlund T.M."/>
            <person name="Williams B."/>
            <person name="Wilson W."/>
            <person name="Wolfe G."/>
            <person name="Wurch L.L."/>
        </authorList>
    </citation>
    <scope>NUCLEOTIDE SEQUENCE</scope>
</reference>
<dbReference type="HOGENOM" id="CLU_1334055_0_0_1"/>
<name>A0A0D3IP09_EMIH1</name>
<dbReference type="AlphaFoldDB" id="A0A0D3IP09"/>
<evidence type="ECO:0000313" key="2">
    <source>
        <dbReference type="Proteomes" id="UP000013827"/>
    </source>
</evidence>
<dbReference type="KEGG" id="ehx:EMIHUDRAFT_459620"/>
<proteinExistence type="predicted"/>
<organism evidence="1 2">
    <name type="scientific">Emiliania huxleyi (strain CCMP1516)</name>
    <dbReference type="NCBI Taxonomy" id="280463"/>
    <lineage>
        <taxon>Eukaryota</taxon>
        <taxon>Haptista</taxon>
        <taxon>Haptophyta</taxon>
        <taxon>Prymnesiophyceae</taxon>
        <taxon>Isochrysidales</taxon>
        <taxon>Noelaerhabdaceae</taxon>
        <taxon>Emiliania</taxon>
    </lineage>
</organism>
<sequence length="209" mass="22939">MQSDAQQHAALATYARFWCLHQLAPFADQAFALAGAMDHRMIDESCQTGPGACLRAHFDYDWLVRLPLALACLLFPGRRLLLLAHLVNVVGWADRMPAGPDLHAVWDYMCWCALMEAPFVLAAATSSSMAETARKFLPAMRAQLVVLYFSAAFWKLTSSYDGHYSCSTELLSGLEPLFPPLATLSGLMLHAAPALVAGIETDSSFMMTH</sequence>
<keyword evidence="2" id="KW-1185">Reference proteome</keyword>
<evidence type="ECO:0000313" key="1">
    <source>
        <dbReference type="EnsemblProtists" id="EOD12994"/>
    </source>
</evidence>
<dbReference type="Proteomes" id="UP000013827">
    <property type="component" value="Unassembled WGS sequence"/>
</dbReference>
<dbReference type="RefSeq" id="XP_005765423.1">
    <property type="nucleotide sequence ID" value="XM_005765366.1"/>
</dbReference>
<dbReference type="GeneID" id="17259141"/>
<dbReference type="PaxDb" id="2903-EOD12994"/>
<protein>
    <submittedName>
        <fullName evidence="1">Uncharacterized protein</fullName>
    </submittedName>
</protein>